<dbReference type="Proteomes" id="UP000229044">
    <property type="component" value="Unassembled WGS sequence"/>
</dbReference>
<dbReference type="Pfam" id="PF01841">
    <property type="entry name" value="Transglut_core"/>
    <property type="match status" value="1"/>
</dbReference>
<evidence type="ECO:0000259" key="1">
    <source>
        <dbReference type="Pfam" id="PF01841"/>
    </source>
</evidence>
<keyword evidence="3" id="KW-1185">Reference proteome</keyword>
<name>A0A2G1VGP7_9GAMM</name>
<organism evidence="2 3">
    <name type="scientific">Marinobacter guineae</name>
    <dbReference type="NCBI Taxonomy" id="432303"/>
    <lineage>
        <taxon>Bacteria</taxon>
        <taxon>Pseudomonadati</taxon>
        <taxon>Pseudomonadota</taxon>
        <taxon>Gammaproteobacteria</taxon>
        <taxon>Pseudomonadales</taxon>
        <taxon>Marinobacteraceae</taxon>
        <taxon>Marinobacter</taxon>
    </lineage>
</organism>
<evidence type="ECO:0000313" key="2">
    <source>
        <dbReference type="EMBL" id="PHQ25770.1"/>
    </source>
</evidence>
<dbReference type="InterPro" id="IPR038765">
    <property type="entry name" value="Papain-like_cys_pep_sf"/>
</dbReference>
<dbReference type="InterPro" id="IPR002931">
    <property type="entry name" value="Transglutaminase-like"/>
</dbReference>
<sequence length="278" mass="29828">MTAITIDVLNVIPGSLVMAPVGITTCHDTVNSANVKGARIVNVLMEPELGLGALLLEAESESVQLAHRVSPAPPTAAYPESAFAPRRNRYTEASDELAFASREIAATAGGGLAGIKALVAEAESRFTYAHPEIRFNDGTERVPYLSCGLTPGSCIDIHTYLVASLRAAGFEAGYVYGYFFSLERGGLTNDMHCWVITRHKGEILEWDVAHHMKAGLGKTRPGLNPRPGHRVAFGHSLGHSYTTGQGQQVELKLLAGPLARSDAGTWDKCQLRAFSTNK</sequence>
<dbReference type="Gene3D" id="3.10.620.30">
    <property type="match status" value="1"/>
</dbReference>
<gene>
    <name evidence="2" type="ORF">CLH62_09190</name>
</gene>
<dbReference type="SUPFAM" id="SSF54001">
    <property type="entry name" value="Cysteine proteinases"/>
    <property type="match status" value="1"/>
</dbReference>
<proteinExistence type="predicted"/>
<dbReference type="RefSeq" id="WP_099617868.1">
    <property type="nucleotide sequence ID" value="NZ_KZ319340.1"/>
</dbReference>
<comment type="caution">
    <text evidence="2">The sequence shown here is derived from an EMBL/GenBank/DDBJ whole genome shotgun (WGS) entry which is preliminary data.</text>
</comment>
<accession>A0A2G1VGP7</accession>
<reference evidence="2 3" key="1">
    <citation type="submission" date="2017-09" db="EMBL/GenBank/DDBJ databases">
        <title>The draft genome sequences of Marinobacter guineae M3B.</title>
        <authorList>
            <person name="Cao J."/>
        </authorList>
    </citation>
    <scope>NUCLEOTIDE SEQUENCE [LARGE SCALE GENOMIC DNA]</scope>
    <source>
        <strain evidence="2 3">M3B</strain>
    </source>
</reference>
<dbReference type="OrthoDB" id="7673667at2"/>
<protein>
    <recommendedName>
        <fullName evidence="1">Transglutaminase-like domain-containing protein</fullName>
    </recommendedName>
</protein>
<dbReference type="AlphaFoldDB" id="A0A2G1VGP7"/>
<evidence type="ECO:0000313" key="3">
    <source>
        <dbReference type="Proteomes" id="UP000229044"/>
    </source>
</evidence>
<feature type="domain" description="Transglutaminase-like" evidence="1">
    <location>
        <begin position="102"/>
        <end position="195"/>
    </location>
</feature>
<dbReference type="EMBL" id="NTFI01000002">
    <property type="protein sequence ID" value="PHQ25770.1"/>
    <property type="molecule type" value="Genomic_DNA"/>
</dbReference>